<gene>
    <name evidence="2" type="ORF">MARGE09_P2381</name>
</gene>
<dbReference type="GO" id="GO:0020037">
    <property type="term" value="F:heme binding"/>
    <property type="evidence" value="ECO:0007669"/>
    <property type="project" value="InterPro"/>
</dbReference>
<accession>A0AAN1WII8</accession>
<dbReference type="InterPro" id="IPR024096">
    <property type="entry name" value="NO_sig/Golgi_transp_ligand-bd"/>
</dbReference>
<evidence type="ECO:0000313" key="3">
    <source>
        <dbReference type="Proteomes" id="UP001320119"/>
    </source>
</evidence>
<dbReference type="Gene3D" id="3.90.1520.10">
    <property type="entry name" value="H-NOX domain"/>
    <property type="match status" value="1"/>
</dbReference>
<dbReference type="RefSeq" id="WP_236982363.1">
    <property type="nucleotide sequence ID" value="NZ_AP023086.1"/>
</dbReference>
<dbReference type="PANTHER" id="PTHR45655:SF13">
    <property type="entry name" value="SOLUBLE GUANYLATE CYCLASE GCY-32-RELATED"/>
    <property type="match status" value="1"/>
</dbReference>
<sequence>MKGAVFIALNDFVETLYGIDRWEAILAEVNPESGGVYTSVQNYDDAEMVALVHAICKQLGVTRAQALGIFGEYLFGVLNTKYPIFTSLQPDFFKFLACVESIVHTEVRKLFSDVKLPLIVPVETGEHKIVLRYESDRQMCELAEGLIHGAAKFYDVTIKMRQGCCYHQGDDHCLIEVMLV</sequence>
<dbReference type="InterPro" id="IPR011644">
    <property type="entry name" value="Heme_NO-bd"/>
</dbReference>
<dbReference type="KEGG" id="marq:MARGE09_P2381"/>
<protein>
    <recommendedName>
        <fullName evidence="1">Heme NO-binding domain-containing protein</fullName>
    </recommendedName>
</protein>
<dbReference type="Proteomes" id="UP001320119">
    <property type="component" value="Chromosome"/>
</dbReference>
<dbReference type="EMBL" id="AP023086">
    <property type="protein sequence ID" value="BCD98180.1"/>
    <property type="molecule type" value="Genomic_DNA"/>
</dbReference>
<keyword evidence="3" id="KW-1185">Reference proteome</keyword>
<feature type="domain" description="Heme NO-binding" evidence="1">
    <location>
        <begin position="2"/>
        <end position="161"/>
    </location>
</feature>
<dbReference type="AlphaFoldDB" id="A0AAN1WII8"/>
<dbReference type="SUPFAM" id="SSF111126">
    <property type="entry name" value="Ligand-binding domain in the NO signalling and Golgi transport"/>
    <property type="match status" value="1"/>
</dbReference>
<reference evidence="2 3" key="1">
    <citation type="journal article" date="2022" name="IScience">
        <title>An ultrasensitive nanofiber-based assay for enzymatic hydrolysis and deep-sea microbial degradation of cellulose.</title>
        <authorList>
            <person name="Tsudome M."/>
            <person name="Tachioka M."/>
            <person name="Miyazaki M."/>
            <person name="Uchimura K."/>
            <person name="Tsuda M."/>
            <person name="Takaki Y."/>
            <person name="Deguchi S."/>
        </authorList>
    </citation>
    <scope>NUCLEOTIDE SEQUENCE [LARGE SCALE GENOMIC DNA]</scope>
    <source>
        <strain evidence="2 3">GE09</strain>
    </source>
</reference>
<dbReference type="PANTHER" id="PTHR45655">
    <property type="entry name" value="GUANYLATE CYCLASE SOLUBLE SUBUNIT BETA-2"/>
    <property type="match status" value="1"/>
</dbReference>
<evidence type="ECO:0000313" key="2">
    <source>
        <dbReference type="EMBL" id="BCD98180.1"/>
    </source>
</evidence>
<name>A0AAN1WII8_9GAMM</name>
<dbReference type="Pfam" id="PF07700">
    <property type="entry name" value="HNOB"/>
    <property type="match status" value="1"/>
</dbReference>
<organism evidence="2 3">
    <name type="scientific">Marinagarivorans cellulosilyticus</name>
    <dbReference type="NCBI Taxonomy" id="2721545"/>
    <lineage>
        <taxon>Bacteria</taxon>
        <taxon>Pseudomonadati</taxon>
        <taxon>Pseudomonadota</taxon>
        <taxon>Gammaproteobacteria</taxon>
        <taxon>Cellvibrionales</taxon>
        <taxon>Cellvibrionaceae</taxon>
        <taxon>Marinagarivorans</taxon>
    </lineage>
</organism>
<proteinExistence type="predicted"/>
<dbReference type="InterPro" id="IPR038158">
    <property type="entry name" value="H-NOX_domain_sf"/>
</dbReference>
<evidence type="ECO:0000259" key="1">
    <source>
        <dbReference type="Pfam" id="PF07700"/>
    </source>
</evidence>